<gene>
    <name evidence="2" type="ORF">GJQ69_03765</name>
    <name evidence="3" type="ORF">GKP14_00605</name>
</gene>
<proteinExistence type="predicted"/>
<dbReference type="Proteomes" id="UP000509623">
    <property type="component" value="Chromosome"/>
</dbReference>
<keyword evidence="5" id="KW-1185">Reference proteome</keyword>
<feature type="domain" description="Calcineurin-like phosphoesterase" evidence="1">
    <location>
        <begin position="16"/>
        <end position="268"/>
    </location>
</feature>
<dbReference type="EMBL" id="CP046051">
    <property type="protein sequence ID" value="QKN23671.1"/>
    <property type="molecule type" value="Genomic_DNA"/>
</dbReference>
<dbReference type="EMBL" id="CP046161">
    <property type="protein sequence ID" value="QKO29656.1"/>
    <property type="molecule type" value="Genomic_DNA"/>
</dbReference>
<reference evidence="3" key="3">
    <citation type="journal article" date="2022" name="Int. J. Syst. Evol. Microbiol.">
        <title>Caproicibacterium lactatifermentans sp. nov., isolated from pit clay used for the production of Chinese strong aroma-type liquor.</title>
        <authorList>
            <person name="Wang H."/>
            <person name="Gu Y."/>
            <person name="Zhao D."/>
            <person name="Qiao Z."/>
            <person name="Zheng J."/>
            <person name="Gao J."/>
            <person name="Ren C."/>
            <person name="Xu Y."/>
        </authorList>
    </citation>
    <scope>NUCLEOTIDE SEQUENCE</scope>
    <source>
        <strain evidence="3">JNU-WLY1368</strain>
    </source>
</reference>
<dbReference type="PANTHER" id="PTHR32440">
    <property type="entry name" value="PHOSPHATASE DCR2-RELATED-RELATED"/>
    <property type="match status" value="1"/>
</dbReference>
<dbReference type="Gene3D" id="3.60.21.10">
    <property type="match status" value="1"/>
</dbReference>
<name>A0A859DUG9_9FIRM</name>
<protein>
    <recommendedName>
        <fullName evidence="1">Calcineurin-like phosphoesterase domain-containing protein</fullName>
    </recommendedName>
</protein>
<accession>A0A859DUG9</accession>
<evidence type="ECO:0000313" key="5">
    <source>
        <dbReference type="Proteomes" id="UP000509623"/>
    </source>
</evidence>
<sequence>MSRKDVPLCFHEDGTFRIMQIADIQESPMVCEDTLEFLDTALDRENPDLIVLTGDQLKGYSVYFHMPGSEGKAAATLHKVMEPIIKHHIPFLVTFGNHDTEAGLSKQQQMYYYLQYPECINPIENPEDCGTSCVTISGQNGRPAFAVYLIDSNANRFAPVLPKQLDWYREKRDRLALKNGGNCLPSLVFQHIPVPEFYEFLQEVPKGTPHAIQAFGSRRGHRYILDQSKVYSGELGEPPCVPEFNSGELNALTEKGDVLGLFVGHDHRNSFWGALHGIDAGYTPCCGFNTYGPGANHAVRMFTLHEANPRHYETKLVSYLDLFGHGPSHPARDLFLDKTPATPEQMLSILIKTAAVTGVAACILRRKHRN</sequence>
<dbReference type="KEGG" id="clf:GJQ69_03765"/>
<dbReference type="Pfam" id="PF00149">
    <property type="entry name" value="Metallophos"/>
    <property type="match status" value="1"/>
</dbReference>
<reference evidence="4 5" key="1">
    <citation type="submission" date="2019-11" db="EMBL/GenBank/DDBJ databases">
        <authorList>
            <person name="Ren C."/>
            <person name="Wang H."/>
            <person name="Xu Y."/>
        </authorList>
    </citation>
    <scope>NUCLEOTIDE SEQUENCE [LARGE SCALE GENOMIC DNA]</scope>
    <source>
        <strain evidence="5">JNU-WLY1368</strain>
        <strain evidence="2 4">LBM 19010</strain>
    </source>
</reference>
<reference evidence="3" key="2">
    <citation type="journal article" date="2021" name="Appl. Environ. Microbiol.">
        <title>Adaptability of a Caproate-Producing Bacterium Contributes to Its Dominance in an Anaerobic Fermentation System.</title>
        <authorList>
            <person name="Wang H."/>
            <person name="Gu Y."/>
            <person name="Zhou W."/>
            <person name="Zhao D."/>
            <person name="Qiao Z."/>
            <person name="Zheng J."/>
            <person name="Gao J."/>
            <person name="Chen X."/>
            <person name="Ren C."/>
            <person name="Xu Y."/>
        </authorList>
    </citation>
    <scope>NUCLEOTIDE SEQUENCE</scope>
    <source>
        <strain evidence="3">JNU-WLY1368</strain>
    </source>
</reference>
<dbReference type="AlphaFoldDB" id="A0A859DUG9"/>
<dbReference type="InterPro" id="IPR004843">
    <property type="entry name" value="Calcineurin-like_PHP"/>
</dbReference>
<dbReference type="RefSeq" id="WP_086035979.1">
    <property type="nucleotide sequence ID" value="NZ_CP046051.1"/>
</dbReference>
<dbReference type="GO" id="GO:0016788">
    <property type="term" value="F:hydrolase activity, acting on ester bonds"/>
    <property type="evidence" value="ECO:0007669"/>
    <property type="project" value="TreeGrafter"/>
</dbReference>
<dbReference type="CDD" id="cd07383">
    <property type="entry name" value="MPP_Dcr2"/>
    <property type="match status" value="1"/>
</dbReference>
<evidence type="ECO:0000313" key="4">
    <source>
        <dbReference type="Proteomes" id="UP000501316"/>
    </source>
</evidence>
<evidence type="ECO:0000313" key="2">
    <source>
        <dbReference type="EMBL" id="QKN23671.1"/>
    </source>
</evidence>
<dbReference type="SUPFAM" id="SSF56300">
    <property type="entry name" value="Metallo-dependent phosphatases"/>
    <property type="match status" value="1"/>
</dbReference>
<dbReference type="PANTHER" id="PTHR32440:SF0">
    <property type="entry name" value="PHOSPHATASE DCR2-RELATED"/>
    <property type="match status" value="1"/>
</dbReference>
<dbReference type="Proteomes" id="UP000501316">
    <property type="component" value="Chromosome"/>
</dbReference>
<dbReference type="InterPro" id="IPR029052">
    <property type="entry name" value="Metallo-depent_PP-like"/>
</dbReference>
<evidence type="ECO:0000313" key="3">
    <source>
        <dbReference type="EMBL" id="QKO29656.1"/>
    </source>
</evidence>
<dbReference type="GO" id="GO:0005737">
    <property type="term" value="C:cytoplasm"/>
    <property type="evidence" value="ECO:0007669"/>
    <property type="project" value="TreeGrafter"/>
</dbReference>
<organism evidence="2 4">
    <name type="scientific">Caproicibacterium lactatifermentans</name>
    <dbReference type="NCBI Taxonomy" id="2666138"/>
    <lineage>
        <taxon>Bacteria</taxon>
        <taxon>Bacillati</taxon>
        <taxon>Bacillota</taxon>
        <taxon>Clostridia</taxon>
        <taxon>Eubacteriales</taxon>
        <taxon>Oscillospiraceae</taxon>
        <taxon>Caproicibacterium</taxon>
    </lineage>
</organism>
<evidence type="ECO:0000259" key="1">
    <source>
        <dbReference type="Pfam" id="PF00149"/>
    </source>
</evidence>